<proteinExistence type="predicted"/>
<reference evidence="2" key="1">
    <citation type="submission" date="2021-12" db="EMBL/GenBank/DDBJ databases">
        <title>Novel species in genus Dyadobacter.</title>
        <authorList>
            <person name="Ma C."/>
        </authorList>
    </citation>
    <scope>NUCLEOTIDE SEQUENCE</scope>
    <source>
        <strain evidence="2">CY399</strain>
    </source>
</reference>
<keyword evidence="3" id="KW-1185">Reference proteome</keyword>
<dbReference type="RefSeq" id="WP_234614344.1">
    <property type="nucleotide sequence ID" value="NZ_CP098806.1"/>
</dbReference>
<gene>
    <name evidence="2" type="ORF">LXM24_15675</name>
</gene>
<sequence>MNSTEHHQFTPTGNIETAKTKAIPTESEIAETIAILANKINLIEISTNDNFAIREGCAEAVEILGSKKSSYHEISDEIVTNKGWAIAVLAVEYLNGNLDGKIFEELPVK</sequence>
<organism evidence="2 3">
    <name type="scientific">Dyadobacter fanqingshengii</name>
    <dbReference type="NCBI Taxonomy" id="2906443"/>
    <lineage>
        <taxon>Bacteria</taxon>
        <taxon>Pseudomonadati</taxon>
        <taxon>Bacteroidota</taxon>
        <taxon>Cytophagia</taxon>
        <taxon>Cytophagales</taxon>
        <taxon>Spirosomataceae</taxon>
        <taxon>Dyadobacter</taxon>
    </lineage>
</organism>
<dbReference type="EMBL" id="JAJTTA010000002">
    <property type="protein sequence ID" value="MCF0041545.1"/>
    <property type="molecule type" value="Genomic_DNA"/>
</dbReference>
<evidence type="ECO:0000313" key="3">
    <source>
        <dbReference type="Proteomes" id="UP001139700"/>
    </source>
</evidence>
<dbReference type="Proteomes" id="UP001139700">
    <property type="component" value="Unassembled WGS sequence"/>
</dbReference>
<accession>A0A9X1PBJ4</accession>
<protein>
    <submittedName>
        <fullName evidence="2">Uncharacterized protein</fullName>
    </submittedName>
</protein>
<feature type="region of interest" description="Disordered" evidence="1">
    <location>
        <begin position="1"/>
        <end position="21"/>
    </location>
</feature>
<comment type="caution">
    <text evidence="2">The sequence shown here is derived from an EMBL/GenBank/DDBJ whole genome shotgun (WGS) entry which is preliminary data.</text>
</comment>
<dbReference type="AlphaFoldDB" id="A0A9X1PBJ4"/>
<name>A0A9X1PBJ4_9BACT</name>
<evidence type="ECO:0000256" key="1">
    <source>
        <dbReference type="SAM" id="MobiDB-lite"/>
    </source>
</evidence>
<evidence type="ECO:0000313" key="2">
    <source>
        <dbReference type="EMBL" id="MCF0041545.1"/>
    </source>
</evidence>